<name>A0ABU0IWZ1_9CAUL</name>
<feature type="transmembrane region" description="Helical" evidence="8">
    <location>
        <begin position="344"/>
        <end position="366"/>
    </location>
</feature>
<evidence type="ECO:0000256" key="5">
    <source>
        <dbReference type="ARBA" id="ARBA00022692"/>
    </source>
</evidence>
<keyword evidence="6 8" id="KW-1133">Transmembrane helix</keyword>
<feature type="transmembrane region" description="Helical" evidence="8">
    <location>
        <begin position="289"/>
        <end position="308"/>
    </location>
</feature>
<feature type="transmembrane region" description="Helical" evidence="8">
    <location>
        <begin position="20"/>
        <end position="39"/>
    </location>
</feature>
<feature type="domain" description="Glycosyltransferase RgtA/B/C/D-like" evidence="9">
    <location>
        <begin position="63"/>
        <end position="223"/>
    </location>
</feature>
<dbReference type="InterPro" id="IPR038731">
    <property type="entry name" value="RgtA/B/C-like"/>
</dbReference>
<organism evidence="10 11">
    <name type="scientific">Caulobacter ginsengisoli</name>
    <dbReference type="NCBI Taxonomy" id="400775"/>
    <lineage>
        <taxon>Bacteria</taxon>
        <taxon>Pseudomonadati</taxon>
        <taxon>Pseudomonadota</taxon>
        <taxon>Alphaproteobacteria</taxon>
        <taxon>Caulobacterales</taxon>
        <taxon>Caulobacteraceae</taxon>
        <taxon>Caulobacter</taxon>
    </lineage>
</organism>
<keyword evidence="3" id="KW-0328">Glycosyltransferase</keyword>
<feature type="transmembrane region" description="Helical" evidence="8">
    <location>
        <begin position="256"/>
        <end position="280"/>
    </location>
</feature>
<dbReference type="RefSeq" id="WP_307352609.1">
    <property type="nucleotide sequence ID" value="NZ_JAUSVS010000012.1"/>
</dbReference>
<dbReference type="PANTHER" id="PTHR33908:SF11">
    <property type="entry name" value="MEMBRANE PROTEIN"/>
    <property type="match status" value="1"/>
</dbReference>
<dbReference type="Proteomes" id="UP001228905">
    <property type="component" value="Unassembled WGS sequence"/>
</dbReference>
<protein>
    <submittedName>
        <fullName evidence="10">4-amino-4-deoxy-L-arabinose transferase-like glycosyltransferase</fullName>
    </submittedName>
</protein>
<keyword evidence="7 8" id="KW-0472">Membrane</keyword>
<dbReference type="PANTHER" id="PTHR33908">
    <property type="entry name" value="MANNOSYLTRANSFERASE YKCB-RELATED"/>
    <property type="match status" value="1"/>
</dbReference>
<evidence type="ECO:0000259" key="9">
    <source>
        <dbReference type="Pfam" id="PF13231"/>
    </source>
</evidence>
<keyword evidence="5 8" id="KW-0812">Transmembrane</keyword>
<keyword evidence="2" id="KW-1003">Cell membrane</keyword>
<feature type="transmembrane region" description="Helical" evidence="8">
    <location>
        <begin position="205"/>
        <end position="223"/>
    </location>
</feature>
<dbReference type="Pfam" id="PF13231">
    <property type="entry name" value="PMT_2"/>
    <property type="match status" value="1"/>
</dbReference>
<evidence type="ECO:0000256" key="3">
    <source>
        <dbReference type="ARBA" id="ARBA00022676"/>
    </source>
</evidence>
<sequence>MTDATTPLSGNPNLEKGLRLCLWALVALTLLRVAVLFASPLEIYPDEAQYWLWSRKLDFGYFSKPPMIAWAIALTTTAGNAEAFVRLSAPLFHFVAALALFGAGRKLYGPWTGAAAAALYSLMPGVQQSSFIISTDAPLLCFLALALLAYATHQSTDFKIRAAAGLGAALGLAMLSKYAALYAVIGIVLHLALSSQARQAWTLKAAGTTIGVFLLVLAPNLIWNAAHHFATVGHTAANADWGAGRLFNPGEMASFLGAQFGVFGPIPFAVLLGGLILLAVRRKLAGPDLLLACLTLPPLLVVTVQAFISRANDNWAASAYVAGSVLAAALLTRPWPGRWRRVAPVLLAIAIGLQGLLVVAVEIGLANPRLIDKAGFANSIKRVRGWKAMSEAILDEADLAAANGGLTAIAVDNRFLFNTMAYYQRDYFSRPDALPLRMWVKRAEAGNQAEAESPLTPAQGRRVIVASFEGRNVGAISQDFAAASVVRTTRDFLSLPCAQKPKETPAHYDNRCVRRMSVILGEGFRPVAR</sequence>
<comment type="caution">
    <text evidence="10">The sequence shown here is derived from an EMBL/GenBank/DDBJ whole genome shotgun (WGS) entry which is preliminary data.</text>
</comment>
<keyword evidence="4" id="KW-0808">Transferase</keyword>
<feature type="transmembrane region" description="Helical" evidence="8">
    <location>
        <begin position="130"/>
        <end position="151"/>
    </location>
</feature>
<dbReference type="InterPro" id="IPR050297">
    <property type="entry name" value="LipidA_mod_glycosyltrf_83"/>
</dbReference>
<keyword evidence="11" id="KW-1185">Reference proteome</keyword>
<evidence type="ECO:0000256" key="1">
    <source>
        <dbReference type="ARBA" id="ARBA00004651"/>
    </source>
</evidence>
<feature type="transmembrane region" description="Helical" evidence="8">
    <location>
        <begin position="83"/>
        <end position="101"/>
    </location>
</feature>
<reference evidence="10 11" key="1">
    <citation type="submission" date="2023-07" db="EMBL/GenBank/DDBJ databases">
        <title>Genomic Encyclopedia of Type Strains, Phase IV (KMG-IV): sequencing the most valuable type-strain genomes for metagenomic binning, comparative biology and taxonomic classification.</title>
        <authorList>
            <person name="Goeker M."/>
        </authorList>
    </citation>
    <scope>NUCLEOTIDE SEQUENCE [LARGE SCALE GENOMIC DNA]</scope>
    <source>
        <strain evidence="10 11">DSM 18695</strain>
    </source>
</reference>
<evidence type="ECO:0000256" key="7">
    <source>
        <dbReference type="ARBA" id="ARBA00023136"/>
    </source>
</evidence>
<evidence type="ECO:0000256" key="2">
    <source>
        <dbReference type="ARBA" id="ARBA00022475"/>
    </source>
</evidence>
<comment type="subcellular location">
    <subcellularLocation>
        <location evidence="1">Cell membrane</location>
        <topology evidence="1">Multi-pass membrane protein</topology>
    </subcellularLocation>
</comment>
<evidence type="ECO:0000313" key="10">
    <source>
        <dbReference type="EMBL" id="MDQ0466505.1"/>
    </source>
</evidence>
<evidence type="ECO:0000313" key="11">
    <source>
        <dbReference type="Proteomes" id="UP001228905"/>
    </source>
</evidence>
<evidence type="ECO:0000256" key="8">
    <source>
        <dbReference type="SAM" id="Phobius"/>
    </source>
</evidence>
<feature type="transmembrane region" description="Helical" evidence="8">
    <location>
        <begin position="314"/>
        <end position="332"/>
    </location>
</feature>
<feature type="transmembrane region" description="Helical" evidence="8">
    <location>
        <begin position="163"/>
        <end position="193"/>
    </location>
</feature>
<dbReference type="EMBL" id="JAUSVS010000012">
    <property type="protein sequence ID" value="MDQ0466505.1"/>
    <property type="molecule type" value="Genomic_DNA"/>
</dbReference>
<accession>A0ABU0IWZ1</accession>
<proteinExistence type="predicted"/>
<evidence type="ECO:0000256" key="6">
    <source>
        <dbReference type="ARBA" id="ARBA00022989"/>
    </source>
</evidence>
<gene>
    <name evidence="10" type="ORF">QO010_004300</name>
</gene>
<evidence type="ECO:0000256" key="4">
    <source>
        <dbReference type="ARBA" id="ARBA00022679"/>
    </source>
</evidence>